<sequence length="40" mass="4699">MEPHFSQYNAYSGKLEIVAFLEAQDRRVNSQPPSHSQSWY</sequence>
<proteinExistence type="predicted"/>
<protein>
    <submittedName>
        <fullName evidence="1">Uncharacterized protein</fullName>
    </submittedName>
</protein>
<accession>A0A2P2L3U1</accession>
<reference evidence="1" key="1">
    <citation type="submission" date="2018-02" db="EMBL/GenBank/DDBJ databases">
        <title>Rhizophora mucronata_Transcriptome.</title>
        <authorList>
            <person name="Meera S.P."/>
            <person name="Sreeshan A."/>
            <person name="Augustine A."/>
        </authorList>
    </citation>
    <scope>NUCLEOTIDE SEQUENCE</scope>
    <source>
        <tissue evidence="1">Leaf</tissue>
    </source>
</reference>
<evidence type="ECO:0000313" key="1">
    <source>
        <dbReference type="EMBL" id="MBX12645.1"/>
    </source>
</evidence>
<name>A0A2P2L3U1_RHIMU</name>
<dbReference type="EMBL" id="GGEC01032161">
    <property type="protein sequence ID" value="MBX12645.1"/>
    <property type="molecule type" value="Transcribed_RNA"/>
</dbReference>
<dbReference type="AlphaFoldDB" id="A0A2P2L3U1"/>
<organism evidence="1">
    <name type="scientific">Rhizophora mucronata</name>
    <name type="common">Asiatic mangrove</name>
    <dbReference type="NCBI Taxonomy" id="61149"/>
    <lineage>
        <taxon>Eukaryota</taxon>
        <taxon>Viridiplantae</taxon>
        <taxon>Streptophyta</taxon>
        <taxon>Embryophyta</taxon>
        <taxon>Tracheophyta</taxon>
        <taxon>Spermatophyta</taxon>
        <taxon>Magnoliopsida</taxon>
        <taxon>eudicotyledons</taxon>
        <taxon>Gunneridae</taxon>
        <taxon>Pentapetalae</taxon>
        <taxon>rosids</taxon>
        <taxon>fabids</taxon>
        <taxon>Malpighiales</taxon>
        <taxon>Rhizophoraceae</taxon>
        <taxon>Rhizophora</taxon>
    </lineage>
</organism>